<dbReference type="KEGG" id="msho:MSHO_22930"/>
<accession>A0A7I7LB24</accession>
<protein>
    <submittedName>
        <fullName evidence="2">Uncharacterized protein</fullName>
    </submittedName>
</protein>
<organism evidence="2 3">
    <name type="scientific">Mycobacterium shottsii</name>
    <dbReference type="NCBI Taxonomy" id="133549"/>
    <lineage>
        <taxon>Bacteria</taxon>
        <taxon>Bacillati</taxon>
        <taxon>Actinomycetota</taxon>
        <taxon>Actinomycetes</taxon>
        <taxon>Mycobacteriales</taxon>
        <taxon>Mycobacteriaceae</taxon>
        <taxon>Mycobacterium</taxon>
        <taxon>Mycobacterium ulcerans group</taxon>
    </lineage>
</organism>
<proteinExistence type="predicted"/>
<evidence type="ECO:0000256" key="1">
    <source>
        <dbReference type="SAM" id="MobiDB-lite"/>
    </source>
</evidence>
<name>A0A7I7LB24_9MYCO</name>
<gene>
    <name evidence="2" type="ORF">MSHO_22930</name>
</gene>
<dbReference type="AlphaFoldDB" id="A0A7I7LB24"/>
<reference evidence="2 3" key="1">
    <citation type="journal article" date="2019" name="Emerg. Microbes Infect.">
        <title>Comprehensive subspecies identification of 175 nontuberculous mycobacteria species based on 7547 genomic profiles.</title>
        <authorList>
            <person name="Matsumoto Y."/>
            <person name="Kinjo T."/>
            <person name="Motooka D."/>
            <person name="Nabeya D."/>
            <person name="Jung N."/>
            <person name="Uechi K."/>
            <person name="Horii T."/>
            <person name="Iida T."/>
            <person name="Fujita J."/>
            <person name="Nakamura S."/>
        </authorList>
    </citation>
    <scope>NUCLEOTIDE SEQUENCE [LARGE SCALE GENOMIC DNA]</scope>
    <source>
        <strain evidence="2 3">JCM 12657</strain>
    </source>
</reference>
<keyword evidence="3" id="KW-1185">Reference proteome</keyword>
<dbReference type="Proteomes" id="UP000467164">
    <property type="component" value="Chromosome"/>
</dbReference>
<evidence type="ECO:0000313" key="2">
    <source>
        <dbReference type="EMBL" id="BBX56948.1"/>
    </source>
</evidence>
<dbReference type="EMBL" id="AP022572">
    <property type="protein sequence ID" value="BBX56948.1"/>
    <property type="molecule type" value="Genomic_DNA"/>
</dbReference>
<sequence length="123" mass="13495">MPPCAWPFDVNRMLGASDSAASAPCRFREQVAAAASHPPMKRAQQLANGDGVASSAAPGSCQGRVLDSGFGLMRRRPIDLAGFLFNGKRYATEAEYQRSVDAWRERRRRLLALVSRDDAEREA</sequence>
<feature type="region of interest" description="Disordered" evidence="1">
    <location>
        <begin position="36"/>
        <end position="60"/>
    </location>
</feature>
<evidence type="ECO:0000313" key="3">
    <source>
        <dbReference type="Proteomes" id="UP000467164"/>
    </source>
</evidence>